<reference evidence="8" key="2">
    <citation type="submission" date="2020-09" db="EMBL/GenBank/DDBJ databases">
        <authorList>
            <person name="Sun Q."/>
            <person name="Ohkuma M."/>
        </authorList>
    </citation>
    <scope>NUCLEOTIDE SEQUENCE</scope>
    <source>
        <strain evidence="8">JCM 19831</strain>
    </source>
</reference>
<proteinExistence type="inferred from homology"/>
<comment type="caution">
    <text evidence="8">The sequence shown here is derived from an EMBL/GenBank/DDBJ whole genome shotgun (WGS) entry which is preliminary data.</text>
</comment>
<evidence type="ECO:0000313" key="9">
    <source>
        <dbReference type="Proteomes" id="UP000642070"/>
    </source>
</evidence>
<dbReference type="Pfam" id="PF01632">
    <property type="entry name" value="Ribosomal_L35p"/>
    <property type="match status" value="1"/>
</dbReference>
<evidence type="ECO:0000256" key="3">
    <source>
        <dbReference type="ARBA" id="ARBA00023274"/>
    </source>
</evidence>
<evidence type="ECO:0000256" key="1">
    <source>
        <dbReference type="ARBA" id="ARBA00006598"/>
    </source>
</evidence>
<dbReference type="Gene3D" id="4.10.410.60">
    <property type="match status" value="1"/>
</dbReference>
<dbReference type="Proteomes" id="UP000642070">
    <property type="component" value="Unassembled WGS sequence"/>
</dbReference>
<organism evidence="8 9">
    <name type="scientific">Dactylosporangium sucinum</name>
    <dbReference type="NCBI Taxonomy" id="1424081"/>
    <lineage>
        <taxon>Bacteria</taxon>
        <taxon>Bacillati</taxon>
        <taxon>Actinomycetota</taxon>
        <taxon>Actinomycetes</taxon>
        <taxon>Micromonosporales</taxon>
        <taxon>Micromonosporaceae</taxon>
        <taxon>Dactylosporangium</taxon>
    </lineage>
</organism>
<evidence type="ECO:0000256" key="7">
    <source>
        <dbReference type="SAM" id="MobiDB-lite"/>
    </source>
</evidence>
<gene>
    <name evidence="5 8" type="primary">rpmI</name>
    <name evidence="8" type="ORF">GCM10007977_058330</name>
</gene>
<evidence type="ECO:0000256" key="4">
    <source>
        <dbReference type="ARBA" id="ARBA00071664"/>
    </source>
</evidence>
<keyword evidence="3 5" id="KW-0687">Ribonucleoprotein</keyword>
<feature type="region of interest" description="Disordered" evidence="7">
    <location>
        <begin position="1"/>
        <end position="21"/>
    </location>
</feature>
<name>A0A917U1J5_9ACTN</name>
<dbReference type="PRINTS" id="PR00064">
    <property type="entry name" value="RIBOSOMALL35"/>
</dbReference>
<dbReference type="GO" id="GO:0006412">
    <property type="term" value="P:translation"/>
    <property type="evidence" value="ECO:0007669"/>
    <property type="project" value="UniProtKB-UniRule"/>
</dbReference>
<evidence type="ECO:0000256" key="2">
    <source>
        <dbReference type="ARBA" id="ARBA00022980"/>
    </source>
</evidence>
<dbReference type="InterPro" id="IPR001706">
    <property type="entry name" value="Ribosomal_bL35"/>
</dbReference>
<dbReference type="InterPro" id="IPR021137">
    <property type="entry name" value="Ribosomal_bL35-like"/>
</dbReference>
<dbReference type="EMBL" id="BMPI01000031">
    <property type="protein sequence ID" value="GGM49043.1"/>
    <property type="molecule type" value="Genomic_DNA"/>
</dbReference>
<dbReference type="PANTHER" id="PTHR33343:SF1">
    <property type="entry name" value="LARGE RIBOSOMAL SUBUNIT PROTEIN BL35M"/>
    <property type="match status" value="1"/>
</dbReference>
<dbReference type="PANTHER" id="PTHR33343">
    <property type="entry name" value="54S RIBOSOMAL PROTEIN BL35M"/>
    <property type="match status" value="1"/>
</dbReference>
<accession>A0A917U1J5</accession>
<sequence>MPAHLMKGNTSMPKFKPHSGMKKRVKITGKGKFLAEPAGKRHLLEVKPTKRTRRLSGNVELAGTETRKIKKLLGL</sequence>
<dbReference type="GO" id="GO:0022625">
    <property type="term" value="C:cytosolic large ribosomal subunit"/>
    <property type="evidence" value="ECO:0007669"/>
    <property type="project" value="TreeGrafter"/>
</dbReference>
<protein>
    <recommendedName>
        <fullName evidence="4 5">Large ribosomal subunit protein bL35</fullName>
    </recommendedName>
</protein>
<dbReference type="SUPFAM" id="SSF143034">
    <property type="entry name" value="L35p-like"/>
    <property type="match status" value="1"/>
</dbReference>
<comment type="similarity">
    <text evidence="1 5 6">Belongs to the bacterial ribosomal protein bL35 family.</text>
</comment>
<reference evidence="8" key="1">
    <citation type="journal article" date="2014" name="Int. J. Syst. Evol. Microbiol.">
        <title>Complete genome sequence of Corynebacterium casei LMG S-19264T (=DSM 44701T), isolated from a smear-ripened cheese.</title>
        <authorList>
            <consortium name="US DOE Joint Genome Institute (JGI-PGF)"/>
            <person name="Walter F."/>
            <person name="Albersmeier A."/>
            <person name="Kalinowski J."/>
            <person name="Ruckert C."/>
        </authorList>
    </citation>
    <scope>NUCLEOTIDE SEQUENCE</scope>
    <source>
        <strain evidence="8">JCM 19831</strain>
    </source>
</reference>
<evidence type="ECO:0000313" key="8">
    <source>
        <dbReference type="EMBL" id="GGM49043.1"/>
    </source>
</evidence>
<dbReference type="NCBIfam" id="TIGR00001">
    <property type="entry name" value="rpmI_bact"/>
    <property type="match status" value="1"/>
</dbReference>
<evidence type="ECO:0000256" key="5">
    <source>
        <dbReference type="HAMAP-Rule" id="MF_00514"/>
    </source>
</evidence>
<dbReference type="AlphaFoldDB" id="A0A917U1J5"/>
<keyword evidence="9" id="KW-1185">Reference proteome</keyword>
<dbReference type="InterPro" id="IPR037229">
    <property type="entry name" value="Ribosomal_bL35_sf"/>
</dbReference>
<evidence type="ECO:0000256" key="6">
    <source>
        <dbReference type="RuleBase" id="RU000568"/>
    </source>
</evidence>
<dbReference type="HAMAP" id="MF_00514">
    <property type="entry name" value="Ribosomal_bL35"/>
    <property type="match status" value="1"/>
</dbReference>
<dbReference type="GO" id="GO:0003735">
    <property type="term" value="F:structural constituent of ribosome"/>
    <property type="evidence" value="ECO:0007669"/>
    <property type="project" value="InterPro"/>
</dbReference>
<dbReference type="FunFam" id="4.10.410.60:FF:000001">
    <property type="entry name" value="50S ribosomal protein L35"/>
    <property type="match status" value="1"/>
</dbReference>
<keyword evidence="2 5" id="KW-0689">Ribosomal protein</keyword>